<dbReference type="InterPro" id="IPR001944">
    <property type="entry name" value="Glycoside_Hdrlase_35"/>
</dbReference>
<dbReference type="OrthoDB" id="1657402at2759"/>
<accession>A0A813T276</accession>
<evidence type="ECO:0000259" key="10">
    <source>
        <dbReference type="Pfam" id="PF01301"/>
    </source>
</evidence>
<keyword evidence="4 9" id="KW-0732">Signal</keyword>
<evidence type="ECO:0000259" key="11">
    <source>
        <dbReference type="Pfam" id="PF21467"/>
    </source>
</evidence>
<evidence type="ECO:0000256" key="5">
    <source>
        <dbReference type="ARBA" id="ARBA00022801"/>
    </source>
</evidence>
<keyword evidence="14" id="KW-1185">Reference proteome</keyword>
<dbReference type="Gene3D" id="3.20.20.80">
    <property type="entry name" value="Glycosidases"/>
    <property type="match status" value="1"/>
</dbReference>
<dbReference type="GO" id="GO:0004565">
    <property type="term" value="F:beta-galactosidase activity"/>
    <property type="evidence" value="ECO:0007669"/>
    <property type="project" value="UniProtKB-EC"/>
</dbReference>
<evidence type="ECO:0000256" key="8">
    <source>
        <dbReference type="RuleBase" id="RU003679"/>
    </source>
</evidence>
<evidence type="ECO:0000313" key="14">
    <source>
        <dbReference type="Proteomes" id="UP000663828"/>
    </source>
</evidence>
<dbReference type="Proteomes" id="UP000663828">
    <property type="component" value="Unassembled WGS sequence"/>
</dbReference>
<feature type="domain" description="Glycoside hydrolase 35 catalytic" evidence="10">
    <location>
        <begin position="41"/>
        <end position="340"/>
    </location>
</feature>
<feature type="chain" id="PRO_5035683158" description="Beta-galactosidase" evidence="9">
    <location>
        <begin position="20"/>
        <end position="737"/>
    </location>
</feature>
<feature type="signal peptide" evidence="9">
    <location>
        <begin position="1"/>
        <end position="19"/>
    </location>
</feature>
<dbReference type="SUPFAM" id="SSF49785">
    <property type="entry name" value="Galactose-binding domain-like"/>
    <property type="match status" value="1"/>
</dbReference>
<dbReference type="GO" id="GO:0005975">
    <property type="term" value="P:carbohydrate metabolic process"/>
    <property type="evidence" value="ECO:0007669"/>
    <property type="project" value="InterPro"/>
</dbReference>
<evidence type="ECO:0000256" key="4">
    <source>
        <dbReference type="ARBA" id="ARBA00022729"/>
    </source>
</evidence>
<name>A0A813T276_ADIRI</name>
<evidence type="ECO:0000313" key="15">
    <source>
        <dbReference type="Proteomes" id="UP000663852"/>
    </source>
</evidence>
<reference evidence="13" key="1">
    <citation type="submission" date="2021-02" db="EMBL/GenBank/DDBJ databases">
        <authorList>
            <person name="Nowell W R."/>
        </authorList>
    </citation>
    <scope>NUCLEOTIDE SEQUENCE</scope>
</reference>
<dbReference type="PRINTS" id="PR00742">
    <property type="entry name" value="GLHYDRLASE35"/>
</dbReference>
<evidence type="ECO:0000313" key="12">
    <source>
        <dbReference type="EMBL" id="CAF0798310.1"/>
    </source>
</evidence>
<dbReference type="AlphaFoldDB" id="A0A813T276"/>
<dbReference type="SUPFAM" id="SSF51445">
    <property type="entry name" value="(Trans)glycosidases"/>
    <property type="match status" value="1"/>
</dbReference>
<dbReference type="InterPro" id="IPR019801">
    <property type="entry name" value="Glyco_hydro_35_CS"/>
</dbReference>
<evidence type="ECO:0000256" key="3">
    <source>
        <dbReference type="ARBA" id="ARBA00012756"/>
    </source>
</evidence>
<protein>
    <recommendedName>
        <fullName evidence="3 7">Beta-galactosidase</fullName>
        <ecNumber evidence="3 7">3.2.1.23</ecNumber>
    </recommendedName>
</protein>
<evidence type="ECO:0000256" key="9">
    <source>
        <dbReference type="SAM" id="SignalP"/>
    </source>
</evidence>
<organism evidence="13 15">
    <name type="scientific">Adineta ricciae</name>
    <name type="common">Rotifer</name>
    <dbReference type="NCBI Taxonomy" id="249248"/>
    <lineage>
        <taxon>Eukaryota</taxon>
        <taxon>Metazoa</taxon>
        <taxon>Spiralia</taxon>
        <taxon>Gnathifera</taxon>
        <taxon>Rotifera</taxon>
        <taxon>Eurotatoria</taxon>
        <taxon>Bdelloidea</taxon>
        <taxon>Adinetida</taxon>
        <taxon>Adinetidae</taxon>
        <taxon>Adineta</taxon>
    </lineage>
</organism>
<keyword evidence="5 7" id="KW-0378">Hydrolase</keyword>
<dbReference type="InterPro" id="IPR017853">
    <property type="entry name" value="GH"/>
</dbReference>
<feature type="domain" description="Beta-galactosidase galactose-binding" evidence="11">
    <location>
        <begin position="627"/>
        <end position="712"/>
    </location>
</feature>
<dbReference type="Pfam" id="PF21467">
    <property type="entry name" value="BetaGal_gal-bd"/>
    <property type="match status" value="1"/>
</dbReference>
<dbReference type="PANTHER" id="PTHR23421">
    <property type="entry name" value="BETA-GALACTOSIDASE RELATED"/>
    <property type="match status" value="1"/>
</dbReference>
<evidence type="ECO:0000256" key="1">
    <source>
        <dbReference type="ARBA" id="ARBA00001412"/>
    </source>
</evidence>
<dbReference type="InterPro" id="IPR008979">
    <property type="entry name" value="Galactose-bd-like_sf"/>
</dbReference>
<dbReference type="FunFam" id="3.20.20.80:FF:000006">
    <property type="entry name" value="Beta-galactosidase"/>
    <property type="match status" value="1"/>
</dbReference>
<evidence type="ECO:0000256" key="6">
    <source>
        <dbReference type="ARBA" id="ARBA00023295"/>
    </source>
</evidence>
<comment type="similarity">
    <text evidence="2 8">Belongs to the glycosyl hydrolase 35 family.</text>
</comment>
<dbReference type="Pfam" id="PF01301">
    <property type="entry name" value="Glyco_hydro_35"/>
    <property type="match status" value="1"/>
</dbReference>
<keyword evidence="6 7" id="KW-0326">Glycosidase</keyword>
<dbReference type="EC" id="3.2.1.23" evidence="3 7"/>
<sequence>MHSLLFLTACLSLFSCVCTSPITYENVRGTPYKVSYDNRAITINGARTMLIAGAIHYPRSTPGMWPYIMKMAKNQGLNTVQTYVFWNIHEQKPGVLDFSGRANLSKFLQDAADAGLFVNLRIGPYVCAEWNNGGLPAWLNQVPNISFRSHNEAWESAMRKFVLSIIDYVNPYLAKNGGPIILAQIENEYGGDDQEYVNWCGSLVTNELSSTQIPWIMCNGHAANSTIETCNSCNCLDDGWIDRHRHDFPDKPMLFTENEGWFQPWGEAVAIRTTTDVAYSVAEWFAGGGSYHSYYMWHGGNNYGRTAGSGITTMYADDVLLHADGTPNEPKYTQLSRLQHLIADHAEVLLRDYSSRTPLPYWDGAKWSTGTQQFVYSYSSALHFVGNQFDNPLSVLFRNQNISMAAQSVRIFDNDLNLLWDSANTSGIASDNTEFFPVVIGPLSWKTWSEPAESNLPVLTSPNPIEQLKITNDETIYLWYRRNITLTPLQAQANTIIKFDTRKSNALLFFLNGEFLGEFDNHDHNQGGLTATIAVDLSTFKPNQQYLFEILSVSLGLDNGVWENNFEYKGIVGNVWLGGQSLINDTNNPWEHQKGLVGEYFQIYTEQGSSKVDWSTQWTKGIDKPITWFQARFDLDHIVREDTNANPVLLDAQGLNRGHAFINGNDLGLYWLIQGVCQDKTPCCCQHAQINCMQPTQRYYHIPSDWLMPKNNLITIFDDLGAHSPGSVGLVQRVVLP</sequence>
<dbReference type="PROSITE" id="PS01182">
    <property type="entry name" value="GLYCOSYL_HYDROL_F35"/>
    <property type="match status" value="1"/>
</dbReference>
<evidence type="ECO:0000313" key="13">
    <source>
        <dbReference type="EMBL" id="CAF0808573.1"/>
    </source>
</evidence>
<gene>
    <name evidence="13" type="ORF">EDS130_LOCUS5228</name>
    <name evidence="12" type="ORF">XAT740_LOCUS2843</name>
</gene>
<evidence type="ECO:0000256" key="7">
    <source>
        <dbReference type="RuleBase" id="RU000675"/>
    </source>
</evidence>
<dbReference type="InterPro" id="IPR048913">
    <property type="entry name" value="BetaGal_gal-bd"/>
</dbReference>
<dbReference type="InterPro" id="IPR031330">
    <property type="entry name" value="Gly_Hdrlase_35_cat"/>
</dbReference>
<comment type="caution">
    <text evidence="13">The sequence shown here is derived from an EMBL/GenBank/DDBJ whole genome shotgun (WGS) entry which is preliminary data.</text>
</comment>
<comment type="catalytic activity">
    <reaction evidence="1 7">
        <text>Hydrolysis of terminal non-reducing beta-D-galactose residues in beta-D-galactosides.</text>
        <dbReference type="EC" id="3.2.1.23"/>
    </reaction>
</comment>
<dbReference type="Gene3D" id="2.60.120.260">
    <property type="entry name" value="Galactose-binding domain-like"/>
    <property type="match status" value="2"/>
</dbReference>
<evidence type="ECO:0000256" key="2">
    <source>
        <dbReference type="ARBA" id="ARBA00009809"/>
    </source>
</evidence>
<dbReference type="EMBL" id="CAJNOJ010000014">
    <property type="protein sequence ID" value="CAF0808573.1"/>
    <property type="molecule type" value="Genomic_DNA"/>
</dbReference>
<dbReference type="Proteomes" id="UP000663852">
    <property type="component" value="Unassembled WGS sequence"/>
</dbReference>
<proteinExistence type="inferred from homology"/>
<dbReference type="EMBL" id="CAJNOR010000104">
    <property type="protein sequence ID" value="CAF0798310.1"/>
    <property type="molecule type" value="Genomic_DNA"/>
</dbReference>